<protein>
    <submittedName>
        <fullName evidence="1">Uncharacterized protein</fullName>
    </submittedName>
</protein>
<dbReference type="Proteomes" id="UP001054252">
    <property type="component" value="Unassembled WGS sequence"/>
</dbReference>
<gene>
    <name evidence="1" type="ORF">SLEP1_g36848</name>
</gene>
<organism evidence="1 2">
    <name type="scientific">Rubroshorea leprosula</name>
    <dbReference type="NCBI Taxonomy" id="152421"/>
    <lineage>
        <taxon>Eukaryota</taxon>
        <taxon>Viridiplantae</taxon>
        <taxon>Streptophyta</taxon>
        <taxon>Embryophyta</taxon>
        <taxon>Tracheophyta</taxon>
        <taxon>Spermatophyta</taxon>
        <taxon>Magnoliopsida</taxon>
        <taxon>eudicotyledons</taxon>
        <taxon>Gunneridae</taxon>
        <taxon>Pentapetalae</taxon>
        <taxon>rosids</taxon>
        <taxon>malvids</taxon>
        <taxon>Malvales</taxon>
        <taxon>Dipterocarpaceae</taxon>
        <taxon>Rubroshorea</taxon>
    </lineage>
</organism>
<accession>A0AAV5KST5</accession>
<comment type="caution">
    <text evidence="1">The sequence shown here is derived from an EMBL/GenBank/DDBJ whole genome shotgun (WGS) entry which is preliminary data.</text>
</comment>
<name>A0AAV5KST5_9ROSI</name>
<proteinExistence type="predicted"/>
<sequence>MSSSYLPTTNPNSIAEALEAKNPNEAIFILYRVLDNPSSSLEALRIKEQAITNLSDLLSKRTKLRIFAHCLFMPSRLARHSPGLPTRWVSLPEMADKEIVR</sequence>
<dbReference type="EMBL" id="BPVZ01000076">
    <property type="protein sequence ID" value="GKV27711.1"/>
    <property type="molecule type" value="Genomic_DNA"/>
</dbReference>
<reference evidence="1 2" key="1">
    <citation type="journal article" date="2021" name="Commun. Biol.">
        <title>The genome of Shorea leprosula (Dipterocarpaceae) highlights the ecological relevance of drought in aseasonal tropical rainforests.</title>
        <authorList>
            <person name="Ng K.K.S."/>
            <person name="Kobayashi M.J."/>
            <person name="Fawcett J.A."/>
            <person name="Hatakeyama M."/>
            <person name="Paape T."/>
            <person name="Ng C.H."/>
            <person name="Ang C.C."/>
            <person name="Tnah L.H."/>
            <person name="Lee C.T."/>
            <person name="Nishiyama T."/>
            <person name="Sese J."/>
            <person name="O'Brien M.J."/>
            <person name="Copetti D."/>
            <person name="Mohd Noor M.I."/>
            <person name="Ong R.C."/>
            <person name="Putra M."/>
            <person name="Sireger I.Z."/>
            <person name="Indrioko S."/>
            <person name="Kosugi Y."/>
            <person name="Izuno A."/>
            <person name="Isagi Y."/>
            <person name="Lee S.L."/>
            <person name="Shimizu K.K."/>
        </authorList>
    </citation>
    <scope>NUCLEOTIDE SEQUENCE [LARGE SCALE GENOMIC DNA]</scope>
    <source>
        <strain evidence="1">214</strain>
    </source>
</reference>
<dbReference type="AlphaFoldDB" id="A0AAV5KST5"/>
<evidence type="ECO:0000313" key="2">
    <source>
        <dbReference type="Proteomes" id="UP001054252"/>
    </source>
</evidence>
<keyword evidence="2" id="KW-1185">Reference proteome</keyword>
<evidence type="ECO:0000313" key="1">
    <source>
        <dbReference type="EMBL" id="GKV27711.1"/>
    </source>
</evidence>